<keyword evidence="2" id="KW-1185">Reference proteome</keyword>
<protein>
    <submittedName>
        <fullName evidence="1">Uncharacterized protein</fullName>
    </submittedName>
</protein>
<reference evidence="2" key="1">
    <citation type="submission" date="2016-10" db="EMBL/GenBank/DDBJ databases">
        <authorList>
            <person name="Varghese N."/>
            <person name="Submissions S."/>
        </authorList>
    </citation>
    <scope>NUCLEOTIDE SEQUENCE [LARGE SCALE GENOMIC DNA]</scope>
    <source>
        <strain evidence="2">DSM 22427</strain>
    </source>
</reference>
<gene>
    <name evidence="1" type="ORF">SAMN04488556_0889</name>
</gene>
<accession>A0A1I6PZI1</accession>
<proteinExistence type="predicted"/>
<dbReference type="EMBL" id="FOZS01000001">
    <property type="protein sequence ID" value="SFS45621.1"/>
    <property type="molecule type" value="Genomic_DNA"/>
</dbReference>
<organism evidence="1 2">
    <name type="scientific">Halostagnicola kamekurae</name>
    <dbReference type="NCBI Taxonomy" id="619731"/>
    <lineage>
        <taxon>Archaea</taxon>
        <taxon>Methanobacteriati</taxon>
        <taxon>Methanobacteriota</taxon>
        <taxon>Stenosarchaea group</taxon>
        <taxon>Halobacteria</taxon>
        <taxon>Halobacteriales</taxon>
        <taxon>Natrialbaceae</taxon>
        <taxon>Halostagnicola</taxon>
    </lineage>
</organism>
<dbReference type="Proteomes" id="UP000199199">
    <property type="component" value="Unassembled WGS sequence"/>
</dbReference>
<name>A0A1I6PZI1_9EURY</name>
<sequence>MLRAVVRRENNRGQTSDTVVVTAMSADHYVNLFGTTAVIYNGVFDKSRQLSCDLVT</sequence>
<dbReference type="AlphaFoldDB" id="A0A1I6PZI1"/>
<evidence type="ECO:0000313" key="1">
    <source>
        <dbReference type="EMBL" id="SFS45621.1"/>
    </source>
</evidence>
<evidence type="ECO:0000313" key="2">
    <source>
        <dbReference type="Proteomes" id="UP000199199"/>
    </source>
</evidence>